<feature type="compositionally biased region" description="Polar residues" evidence="2">
    <location>
        <begin position="317"/>
        <end position="327"/>
    </location>
</feature>
<dbReference type="EMBL" id="CAEY01002034">
    <property type="status" value="NOT_ANNOTATED_CDS"/>
    <property type="molecule type" value="Genomic_DNA"/>
</dbReference>
<evidence type="ECO:0008006" key="5">
    <source>
        <dbReference type="Google" id="ProtNLM"/>
    </source>
</evidence>
<reference evidence="3" key="2">
    <citation type="submission" date="2015-06" db="UniProtKB">
        <authorList>
            <consortium name="EnsemblMetazoa"/>
        </authorList>
    </citation>
    <scope>IDENTIFICATION</scope>
</reference>
<dbReference type="Pfam" id="PF04502">
    <property type="entry name" value="Saf4_Yju2"/>
    <property type="match status" value="1"/>
</dbReference>
<comment type="similarity">
    <text evidence="1">Belongs to the CWC16 family.</text>
</comment>
<protein>
    <recommendedName>
        <fullName evidence="5">Coiled-coil domain-containing protein 130</fullName>
    </recommendedName>
</protein>
<feature type="region of interest" description="Disordered" evidence="2">
    <location>
        <begin position="301"/>
        <end position="327"/>
    </location>
</feature>
<dbReference type="KEGG" id="tut:107363251"/>
<organism evidence="3 4">
    <name type="scientific">Tetranychus urticae</name>
    <name type="common">Two-spotted spider mite</name>
    <dbReference type="NCBI Taxonomy" id="32264"/>
    <lineage>
        <taxon>Eukaryota</taxon>
        <taxon>Metazoa</taxon>
        <taxon>Ecdysozoa</taxon>
        <taxon>Arthropoda</taxon>
        <taxon>Chelicerata</taxon>
        <taxon>Arachnida</taxon>
        <taxon>Acari</taxon>
        <taxon>Acariformes</taxon>
        <taxon>Trombidiformes</taxon>
        <taxon>Prostigmata</taxon>
        <taxon>Eleutherengona</taxon>
        <taxon>Raphignathae</taxon>
        <taxon>Tetranychoidea</taxon>
        <taxon>Tetranychidae</taxon>
        <taxon>Tetranychus</taxon>
    </lineage>
</organism>
<dbReference type="EnsemblMetazoa" id="tetur09g06510.1">
    <property type="protein sequence ID" value="tetur09g06510.1"/>
    <property type="gene ID" value="tetur09g06510"/>
</dbReference>
<evidence type="ECO:0000313" key="4">
    <source>
        <dbReference type="Proteomes" id="UP000015104"/>
    </source>
</evidence>
<accession>T1KEF9</accession>
<evidence type="ECO:0000256" key="1">
    <source>
        <dbReference type="ARBA" id="ARBA00005595"/>
    </source>
</evidence>
<proteinExistence type="inferred from homology"/>
<dbReference type="GO" id="GO:0071014">
    <property type="term" value="C:post-mRNA release spliceosomal complex"/>
    <property type="evidence" value="ECO:0007669"/>
    <property type="project" value="TreeGrafter"/>
</dbReference>
<dbReference type="eggNOG" id="KOG2990">
    <property type="taxonomic scope" value="Eukaryota"/>
</dbReference>
<dbReference type="HOGENOM" id="CLU_050402_3_0_1"/>
<gene>
    <name evidence="3" type="primary">107363251</name>
</gene>
<evidence type="ECO:0000256" key="2">
    <source>
        <dbReference type="SAM" id="MobiDB-lite"/>
    </source>
</evidence>
<dbReference type="PANTHER" id="PTHR12111:SF2">
    <property type="entry name" value="SPLICING FACTOR YJU2B-RELATED"/>
    <property type="match status" value="1"/>
</dbReference>
<dbReference type="Proteomes" id="UP000015104">
    <property type="component" value="Unassembled WGS sequence"/>
</dbReference>
<name>T1KEF9_TETUR</name>
<sequence>MAERKATNKYVPADFNPAKHKSVNKYRNSHPLRERARKLDQGILIIRFELPYNIWCEGCNNHVGMGVRYNAEKSKTGMYYSTPIYKFRMKCHLCDSHFEMQTDPANLDYVILSGARRQENRWDPGENEQIVTEDKNDIKKLATDAMFKLEHDTEDREKITKLEPVIEQLHDLQERWKDDFSANQLLRKSLRVQRSKDKKDKETDDALTKKLSLGIKLLPESPLDAKLSSLIRLEPSETYLEKKQATRDRIVNEPIFKPNEDPQLSNKLNKQFLEIAKSLALKKAEVEIVSLDKNKLGISFCKPTTSSSHSTPPSSLVPYTSDQSDSD</sequence>
<dbReference type="PANTHER" id="PTHR12111">
    <property type="entry name" value="SPLICING FACTOR YJU2"/>
    <property type="match status" value="1"/>
</dbReference>
<dbReference type="AlphaFoldDB" id="T1KEF9"/>
<keyword evidence="4" id="KW-1185">Reference proteome</keyword>
<reference evidence="4" key="1">
    <citation type="submission" date="2011-08" db="EMBL/GenBank/DDBJ databases">
        <authorList>
            <person name="Rombauts S."/>
        </authorList>
    </citation>
    <scope>NUCLEOTIDE SEQUENCE</scope>
    <source>
        <strain evidence="4">London</strain>
    </source>
</reference>
<dbReference type="STRING" id="32264.T1KEF9"/>
<dbReference type="GO" id="GO:0005684">
    <property type="term" value="C:U2-type spliceosomal complex"/>
    <property type="evidence" value="ECO:0007669"/>
    <property type="project" value="TreeGrafter"/>
</dbReference>
<feature type="compositionally biased region" description="Low complexity" evidence="2">
    <location>
        <begin position="303"/>
        <end position="314"/>
    </location>
</feature>
<evidence type="ECO:0000313" key="3">
    <source>
        <dbReference type="EnsemblMetazoa" id="tetur09g06510.1"/>
    </source>
</evidence>
<dbReference type="GO" id="GO:0000398">
    <property type="term" value="P:mRNA splicing, via spliceosome"/>
    <property type="evidence" value="ECO:0007669"/>
    <property type="project" value="InterPro"/>
</dbReference>
<dbReference type="OMA" id="YDDAMYK"/>
<dbReference type="InterPro" id="IPR007590">
    <property type="entry name" value="Saf4/Yju2"/>
</dbReference>
<dbReference type="OrthoDB" id="360327at2759"/>